<dbReference type="OrthoDB" id="9934012at2"/>
<comment type="caution">
    <text evidence="1">The sequence shown here is derived from an EMBL/GenBank/DDBJ whole genome shotgun (WGS) entry which is preliminary data.</text>
</comment>
<reference evidence="1 2" key="1">
    <citation type="submission" date="2014-07" db="EMBL/GenBank/DDBJ databases">
        <title>Genome of Flavobacterium reichenbachii LMG 25512.</title>
        <authorList>
            <person name="Stropko S.J."/>
            <person name="Pipes S.E."/>
            <person name="Newman J.D."/>
        </authorList>
    </citation>
    <scope>NUCLEOTIDE SEQUENCE [LARGE SCALE GENOMIC DNA]</scope>
    <source>
        <strain evidence="1 2">LMG 25512</strain>
    </source>
</reference>
<sequence length="87" mass="9987">MTHFLELLKAHNKDFKVKFISILKDTSLLNVKDLSASFDSLLESKKITILFKDLDLDHLNNIVDSIAELEIHIGNCSFHEEYDPNLS</sequence>
<dbReference type="eggNOG" id="ENOG5032HIY">
    <property type="taxonomic scope" value="Bacteria"/>
</dbReference>
<dbReference type="Proteomes" id="UP000028715">
    <property type="component" value="Unassembled WGS sequence"/>
</dbReference>
<protein>
    <submittedName>
        <fullName evidence="1">Uncharacterized protein</fullName>
    </submittedName>
</protein>
<name>A0A085ZJL1_9FLAO</name>
<evidence type="ECO:0000313" key="1">
    <source>
        <dbReference type="EMBL" id="KFF04625.1"/>
    </source>
</evidence>
<gene>
    <name evidence="1" type="ORF">IW19_03350</name>
</gene>
<dbReference type="AlphaFoldDB" id="A0A085ZJL1"/>
<accession>A0A085ZJL1</accession>
<organism evidence="1 2">
    <name type="scientific">Flavobacterium reichenbachii</name>
    <dbReference type="NCBI Taxonomy" id="362418"/>
    <lineage>
        <taxon>Bacteria</taxon>
        <taxon>Pseudomonadati</taxon>
        <taxon>Bacteroidota</taxon>
        <taxon>Flavobacteriia</taxon>
        <taxon>Flavobacteriales</taxon>
        <taxon>Flavobacteriaceae</taxon>
        <taxon>Flavobacterium</taxon>
    </lineage>
</organism>
<dbReference type="STRING" id="362418.IW19_03350"/>
<dbReference type="EMBL" id="JPRL01000001">
    <property type="protein sequence ID" value="KFF04625.1"/>
    <property type="molecule type" value="Genomic_DNA"/>
</dbReference>
<keyword evidence="2" id="KW-1185">Reference proteome</keyword>
<evidence type="ECO:0000313" key="2">
    <source>
        <dbReference type="Proteomes" id="UP000028715"/>
    </source>
</evidence>
<dbReference type="RefSeq" id="WP_035681140.1">
    <property type="nucleotide sequence ID" value="NZ_JPRL01000001.1"/>
</dbReference>
<proteinExistence type="predicted"/>